<keyword evidence="1" id="KW-0812">Transmembrane</keyword>
<evidence type="ECO:0000256" key="1">
    <source>
        <dbReference type="SAM" id="Phobius"/>
    </source>
</evidence>
<gene>
    <name evidence="2" type="ORF">UT08_C0010G0002</name>
</gene>
<evidence type="ECO:0000313" key="2">
    <source>
        <dbReference type="EMBL" id="KKQ85075.1"/>
    </source>
</evidence>
<comment type="caution">
    <text evidence="2">The sequence shown here is derived from an EMBL/GenBank/DDBJ whole genome shotgun (WGS) entry which is preliminary data.</text>
</comment>
<proteinExistence type="predicted"/>
<dbReference type="Proteomes" id="UP000034081">
    <property type="component" value="Unassembled WGS sequence"/>
</dbReference>
<accession>A0A0G0LB24</accession>
<sequence>MKRFSDFVEPLAQEFGGVSYIGVSEGGAFGLDYQIMNKVLEASASHNPDDILAYTDEFPAVSQAYPLDRLALLCSRLSAGNYKPEDFRNFDLRSKSSLSYNESVLWFQNNEKLLSPEDRLNVLVIRAPLDPVAPKDTTLLEGTFRNYSLPGEHFVGIAIGLTALAPVYMNFLLRENNYAL</sequence>
<keyword evidence="1" id="KW-0472">Membrane</keyword>
<evidence type="ECO:0000313" key="3">
    <source>
        <dbReference type="Proteomes" id="UP000034081"/>
    </source>
</evidence>
<keyword evidence="1" id="KW-1133">Transmembrane helix</keyword>
<feature type="transmembrane region" description="Helical" evidence="1">
    <location>
        <begin position="154"/>
        <end position="173"/>
    </location>
</feature>
<dbReference type="EMBL" id="LBVL01000010">
    <property type="protein sequence ID" value="KKQ85075.1"/>
    <property type="molecule type" value="Genomic_DNA"/>
</dbReference>
<organism evidence="2 3">
    <name type="scientific">Candidatus Woesebacteria bacterium GW2011_GWB1_38_8</name>
    <dbReference type="NCBI Taxonomy" id="1618570"/>
    <lineage>
        <taxon>Bacteria</taxon>
        <taxon>Candidatus Woeseibacteriota</taxon>
    </lineage>
</organism>
<reference evidence="2 3" key="1">
    <citation type="journal article" date="2015" name="Nature">
        <title>rRNA introns, odd ribosomes, and small enigmatic genomes across a large radiation of phyla.</title>
        <authorList>
            <person name="Brown C.T."/>
            <person name="Hug L.A."/>
            <person name="Thomas B.C."/>
            <person name="Sharon I."/>
            <person name="Castelle C.J."/>
            <person name="Singh A."/>
            <person name="Wilkins M.J."/>
            <person name="Williams K.H."/>
            <person name="Banfield J.F."/>
        </authorList>
    </citation>
    <scope>NUCLEOTIDE SEQUENCE [LARGE SCALE GENOMIC DNA]</scope>
</reference>
<dbReference type="AlphaFoldDB" id="A0A0G0LB24"/>
<dbReference type="STRING" id="1618570.UT08_C0010G0002"/>
<protein>
    <submittedName>
        <fullName evidence="2">Uncharacterized protein</fullName>
    </submittedName>
</protein>
<name>A0A0G0LB24_9BACT</name>